<evidence type="ECO:0000256" key="8">
    <source>
        <dbReference type="SAM" id="SignalP"/>
    </source>
</evidence>
<evidence type="ECO:0000313" key="9">
    <source>
        <dbReference type="EMBL" id="MFD1234136.1"/>
    </source>
</evidence>
<dbReference type="Pfam" id="PF09678">
    <property type="entry name" value="Caa3_CtaG"/>
    <property type="match status" value="1"/>
</dbReference>
<feature type="transmembrane region" description="Helical" evidence="7">
    <location>
        <begin position="570"/>
        <end position="594"/>
    </location>
</feature>
<evidence type="ECO:0000313" key="10">
    <source>
        <dbReference type="Proteomes" id="UP001597182"/>
    </source>
</evidence>
<evidence type="ECO:0000256" key="3">
    <source>
        <dbReference type="ARBA" id="ARBA00022692"/>
    </source>
</evidence>
<comment type="subcellular location">
    <subcellularLocation>
        <location evidence="1">Cell membrane</location>
        <topology evidence="1">Multi-pass membrane protein</topology>
    </subcellularLocation>
</comment>
<keyword evidence="4 7" id="KW-1133">Transmembrane helix</keyword>
<feature type="transmembrane region" description="Helical" evidence="7">
    <location>
        <begin position="119"/>
        <end position="140"/>
    </location>
</feature>
<keyword evidence="2" id="KW-1003">Cell membrane</keyword>
<feature type="compositionally biased region" description="Pro residues" evidence="6">
    <location>
        <begin position="607"/>
        <end position="622"/>
    </location>
</feature>
<dbReference type="InterPro" id="IPR019108">
    <property type="entry name" value="Caa3_assmbl_CtaG-rel"/>
</dbReference>
<keyword evidence="8" id="KW-0732">Signal</keyword>
<feature type="transmembrane region" description="Helical" evidence="7">
    <location>
        <begin position="183"/>
        <end position="206"/>
    </location>
</feature>
<feature type="signal peptide" evidence="8">
    <location>
        <begin position="1"/>
        <end position="19"/>
    </location>
</feature>
<feature type="transmembrane region" description="Helical" evidence="7">
    <location>
        <begin position="152"/>
        <end position="171"/>
    </location>
</feature>
<evidence type="ECO:0000256" key="1">
    <source>
        <dbReference type="ARBA" id="ARBA00004651"/>
    </source>
</evidence>
<keyword evidence="3 7" id="KW-0812">Transmembrane</keyword>
<dbReference type="EMBL" id="JBHTMB010000111">
    <property type="protein sequence ID" value="MFD1234136.1"/>
    <property type="molecule type" value="Genomic_DNA"/>
</dbReference>
<gene>
    <name evidence="9" type="ORF">ACFQ34_12675</name>
</gene>
<feature type="transmembrane region" description="Helical" evidence="7">
    <location>
        <begin position="283"/>
        <end position="304"/>
    </location>
</feature>
<feature type="transmembrane region" description="Helical" evidence="7">
    <location>
        <begin position="35"/>
        <end position="58"/>
    </location>
</feature>
<dbReference type="Proteomes" id="UP001597182">
    <property type="component" value="Unassembled WGS sequence"/>
</dbReference>
<organism evidence="9 10">
    <name type="scientific">Pseudonocardia benzenivorans</name>
    <dbReference type="NCBI Taxonomy" id="228005"/>
    <lineage>
        <taxon>Bacteria</taxon>
        <taxon>Bacillati</taxon>
        <taxon>Actinomycetota</taxon>
        <taxon>Actinomycetes</taxon>
        <taxon>Pseudonocardiales</taxon>
        <taxon>Pseudonocardiaceae</taxon>
        <taxon>Pseudonocardia</taxon>
    </lineage>
</organism>
<sequence>MSVLAVAGLLAAFAPSVGALNGMGDLGPIVDAGQPLARGAALTAAAMTIGHLLLAAGYRPGRPLGPVSADGYRALQAARSWALLQLISALAAALLTVAENTAIPPAVLLARPALLVSDAAAFAPAAGWLITAGVATLVAIGAATALSWRSAVGLLVLALVGITPMTLTTATDADFSHDIVGDAITLHALGALIWLGSALVVALHLARGGDRPAVVLRRHGHLATTSSLVLTYSGLATAAVTLPRTAVFSSAYGLLVVTSLVLLLGAASVATRLRRSLRGRSGALVLLAVEIGLLVVATGAGVALQRLYPPGQTDYVPTRLVYLIGYDLPAHLTAADLALHWRWDVVFGPIAIAAAVGYLLAVRRVSGRGGSWPIGRTAAWLAGCAVLLVATSSGIGAYAPAMFSVHMVQHMLLATLVPVLLLLGHGVTLLLEVTGRQGRDRIESLLDAPVSRLLRHPLVALCAVAATLFLLYPTGFYAAILQDHWAHIGMDVAFLGTGLLLYWPVLGRALRGGGLPALGRIVMIFAVMGLHAAFAAWLLAQPAPLAEPFFTSVHLPFVSDLLADQRRGAVLAWVLGELPTVIAVATLVTAWNAADRDDQPAWQLPQRPDPVPDPPVRSTPAR</sequence>
<feature type="transmembrane region" description="Helical" evidence="7">
    <location>
        <begin position="227"/>
        <end position="246"/>
    </location>
</feature>
<keyword evidence="5 7" id="KW-0472">Membrane</keyword>
<reference evidence="10" key="1">
    <citation type="journal article" date="2019" name="Int. J. Syst. Evol. Microbiol.">
        <title>The Global Catalogue of Microorganisms (GCM) 10K type strain sequencing project: providing services to taxonomists for standard genome sequencing and annotation.</title>
        <authorList>
            <consortium name="The Broad Institute Genomics Platform"/>
            <consortium name="The Broad Institute Genome Sequencing Center for Infectious Disease"/>
            <person name="Wu L."/>
            <person name="Ma J."/>
        </authorList>
    </citation>
    <scope>NUCLEOTIDE SEQUENCE [LARGE SCALE GENOMIC DNA]</scope>
    <source>
        <strain evidence="10">CCUG 49018</strain>
    </source>
</reference>
<feature type="transmembrane region" description="Helical" evidence="7">
    <location>
        <begin position="484"/>
        <end position="505"/>
    </location>
</feature>
<evidence type="ECO:0000256" key="5">
    <source>
        <dbReference type="ARBA" id="ARBA00023136"/>
    </source>
</evidence>
<evidence type="ECO:0000256" key="4">
    <source>
        <dbReference type="ARBA" id="ARBA00022989"/>
    </source>
</evidence>
<feature type="transmembrane region" description="Helical" evidence="7">
    <location>
        <begin position="78"/>
        <end position="99"/>
    </location>
</feature>
<proteinExistence type="predicted"/>
<evidence type="ECO:0000256" key="2">
    <source>
        <dbReference type="ARBA" id="ARBA00022475"/>
    </source>
</evidence>
<accession>A0ABW3VFU0</accession>
<feature type="transmembrane region" description="Helical" evidence="7">
    <location>
        <begin position="453"/>
        <end position="472"/>
    </location>
</feature>
<feature type="transmembrane region" description="Helical" evidence="7">
    <location>
        <begin position="252"/>
        <end position="271"/>
    </location>
</feature>
<evidence type="ECO:0000256" key="7">
    <source>
        <dbReference type="SAM" id="Phobius"/>
    </source>
</evidence>
<feature type="region of interest" description="Disordered" evidence="6">
    <location>
        <begin position="598"/>
        <end position="622"/>
    </location>
</feature>
<comment type="caution">
    <text evidence="9">The sequence shown here is derived from an EMBL/GenBank/DDBJ whole genome shotgun (WGS) entry which is preliminary data.</text>
</comment>
<feature type="transmembrane region" description="Helical" evidence="7">
    <location>
        <begin position="411"/>
        <end position="433"/>
    </location>
</feature>
<dbReference type="RefSeq" id="WP_379652962.1">
    <property type="nucleotide sequence ID" value="NZ_JBHTMB010000111.1"/>
</dbReference>
<feature type="chain" id="PRO_5046440234" evidence="8">
    <location>
        <begin position="20"/>
        <end position="622"/>
    </location>
</feature>
<feature type="transmembrane region" description="Helical" evidence="7">
    <location>
        <begin position="517"/>
        <end position="540"/>
    </location>
</feature>
<protein>
    <submittedName>
        <fullName evidence="9">Cytochrome c oxidase assembly protein</fullName>
    </submittedName>
</protein>
<name>A0ABW3VFU0_9PSEU</name>
<feature type="transmembrane region" description="Helical" evidence="7">
    <location>
        <begin position="346"/>
        <end position="366"/>
    </location>
</feature>
<evidence type="ECO:0000256" key="6">
    <source>
        <dbReference type="SAM" id="MobiDB-lite"/>
    </source>
</evidence>
<keyword evidence="10" id="KW-1185">Reference proteome</keyword>
<feature type="transmembrane region" description="Helical" evidence="7">
    <location>
        <begin position="378"/>
        <end position="399"/>
    </location>
</feature>